<feature type="transmembrane region" description="Helical" evidence="6">
    <location>
        <begin position="20"/>
        <end position="41"/>
    </location>
</feature>
<evidence type="ECO:0000313" key="8">
    <source>
        <dbReference type="Proteomes" id="UP000061457"/>
    </source>
</evidence>
<dbReference type="PANTHER" id="PTHR43702:SF11">
    <property type="entry name" value="L-FUCOSE-PROTON SYMPORTER"/>
    <property type="match status" value="1"/>
</dbReference>
<dbReference type="GO" id="GO:0005886">
    <property type="term" value="C:plasma membrane"/>
    <property type="evidence" value="ECO:0007669"/>
    <property type="project" value="UniProtKB-SubCell"/>
</dbReference>
<feature type="transmembrane region" description="Helical" evidence="6">
    <location>
        <begin position="351"/>
        <end position="367"/>
    </location>
</feature>
<evidence type="ECO:0000313" key="7">
    <source>
        <dbReference type="EMBL" id="ALO42860.1"/>
    </source>
</evidence>
<dbReference type="GO" id="GO:0015535">
    <property type="term" value="F:fucose:proton symporter activity"/>
    <property type="evidence" value="ECO:0007669"/>
    <property type="project" value="InterPro"/>
</dbReference>
<feature type="transmembrane region" description="Helical" evidence="6">
    <location>
        <begin position="155"/>
        <end position="177"/>
    </location>
</feature>
<feature type="transmembrane region" description="Helical" evidence="6">
    <location>
        <begin position="92"/>
        <end position="111"/>
    </location>
</feature>
<dbReference type="PANTHER" id="PTHR43702">
    <property type="entry name" value="L-FUCOSE-PROTON SYMPORTER"/>
    <property type="match status" value="1"/>
</dbReference>
<organism evidence="7 8">
    <name type="scientific">Pseudoalteromonas phenolica</name>
    <dbReference type="NCBI Taxonomy" id="161398"/>
    <lineage>
        <taxon>Bacteria</taxon>
        <taxon>Pseudomonadati</taxon>
        <taxon>Pseudomonadota</taxon>
        <taxon>Gammaproteobacteria</taxon>
        <taxon>Alteromonadales</taxon>
        <taxon>Pseudoalteromonadaceae</taxon>
        <taxon>Pseudoalteromonas</taxon>
    </lineage>
</organism>
<feature type="transmembrane region" description="Helical" evidence="6">
    <location>
        <begin position="238"/>
        <end position="257"/>
    </location>
</feature>
<keyword evidence="5 6" id="KW-0472">Membrane</keyword>
<dbReference type="AlphaFoldDB" id="A0A0S2K3E7"/>
<keyword evidence="2" id="KW-1003">Cell membrane</keyword>
<dbReference type="NCBIfam" id="TIGR00885">
    <property type="entry name" value="fucP"/>
    <property type="match status" value="1"/>
</dbReference>
<dbReference type="InterPro" id="IPR005275">
    <property type="entry name" value="Lfuc_symporter_FucP"/>
</dbReference>
<dbReference type="PATRIC" id="fig|161398.10.peg.2414"/>
<evidence type="ECO:0000256" key="3">
    <source>
        <dbReference type="ARBA" id="ARBA00022692"/>
    </source>
</evidence>
<feature type="transmembrane region" description="Helical" evidence="6">
    <location>
        <begin position="117"/>
        <end position="143"/>
    </location>
</feature>
<evidence type="ECO:0000256" key="5">
    <source>
        <dbReference type="ARBA" id="ARBA00023136"/>
    </source>
</evidence>
<evidence type="ECO:0000256" key="4">
    <source>
        <dbReference type="ARBA" id="ARBA00022989"/>
    </source>
</evidence>
<accession>A0A0S2K3E7</accession>
<keyword evidence="4 6" id="KW-1133">Transmembrane helix</keyword>
<dbReference type="InterPro" id="IPR050375">
    <property type="entry name" value="MFS_TsgA-like"/>
</dbReference>
<dbReference type="CDD" id="cd17394">
    <property type="entry name" value="MFS_FucP_like"/>
    <property type="match status" value="1"/>
</dbReference>
<dbReference type="KEGG" id="pphe:PP2015_2367"/>
<sequence length="466" mass="51376">MSSNQETKLGKGRDDSPPILTRQALPGFLLVAMLFPLWGFVNDVTNPLVNVFKDIFMISNAQSSLVQFAFYFGYGAMAIPAALFIRYFSYKAGILLGLAIYTLGALMFVPATYFVEFYFFLCALFIATTGLALLEVTCNPYILSMGAKETATRRLNLAQAFNPIGSLLGMTTATIFLNNLQVEAFKQAERNANPEYQNMLPAVADSKISASLESFAQTEPEAFHSLQLHDLMIIREPYIIIAAVVMVLFLVFLFTPFKADKNTTDPLTKKALKETLIRLKGNRRYLEGIITQACYVGAQIMCWTFIIHYGVTNLGMPAAEAQKYNIVAMIMFLSGRFICTFALNYIRAEKLLCLLAATAVFLTLGCITLEGYIGLYCLVLVSLCMSLMYPTIYGLALKDLDDDASLASAGLVMAIMGGALMPLLQGTLIDILPNIGYISSVQLSFIVPMLCLSVVCLYGYRCLNNL</sequence>
<reference evidence="8" key="1">
    <citation type="submission" date="2015-11" db="EMBL/GenBank/DDBJ databases">
        <authorList>
            <person name="Kim K.M."/>
        </authorList>
    </citation>
    <scope>NUCLEOTIDE SEQUENCE [LARGE SCALE GENOMIC DNA]</scope>
    <source>
        <strain evidence="8">KCTC 12086</strain>
    </source>
</reference>
<dbReference type="EMBL" id="CP013187">
    <property type="protein sequence ID" value="ALO42860.1"/>
    <property type="molecule type" value="Genomic_DNA"/>
</dbReference>
<dbReference type="Gene3D" id="1.20.1250.20">
    <property type="entry name" value="MFS general substrate transporter like domains"/>
    <property type="match status" value="2"/>
</dbReference>
<evidence type="ECO:0000256" key="2">
    <source>
        <dbReference type="ARBA" id="ARBA00022475"/>
    </source>
</evidence>
<evidence type="ECO:0000256" key="6">
    <source>
        <dbReference type="SAM" id="Phobius"/>
    </source>
</evidence>
<dbReference type="Proteomes" id="UP000061457">
    <property type="component" value="Chromosome I"/>
</dbReference>
<proteinExistence type="predicted"/>
<dbReference type="InterPro" id="IPR011701">
    <property type="entry name" value="MFS"/>
</dbReference>
<feature type="transmembrane region" description="Helical" evidence="6">
    <location>
        <begin position="436"/>
        <end position="460"/>
    </location>
</feature>
<feature type="transmembrane region" description="Helical" evidence="6">
    <location>
        <begin position="61"/>
        <end position="85"/>
    </location>
</feature>
<dbReference type="RefSeq" id="WP_058030562.1">
    <property type="nucleotide sequence ID" value="NZ_CP013187.1"/>
</dbReference>
<feature type="transmembrane region" description="Helical" evidence="6">
    <location>
        <begin position="373"/>
        <end position="392"/>
    </location>
</feature>
<keyword evidence="3 6" id="KW-0812">Transmembrane</keyword>
<feature type="transmembrane region" description="Helical" evidence="6">
    <location>
        <begin position="285"/>
        <end position="306"/>
    </location>
</feature>
<feature type="transmembrane region" description="Helical" evidence="6">
    <location>
        <begin position="326"/>
        <end position="346"/>
    </location>
</feature>
<dbReference type="Pfam" id="PF07690">
    <property type="entry name" value="MFS_1"/>
    <property type="match status" value="1"/>
</dbReference>
<feature type="transmembrane region" description="Helical" evidence="6">
    <location>
        <begin position="404"/>
        <end position="424"/>
    </location>
</feature>
<evidence type="ECO:0000256" key="1">
    <source>
        <dbReference type="ARBA" id="ARBA00004429"/>
    </source>
</evidence>
<keyword evidence="8" id="KW-1185">Reference proteome</keyword>
<name>A0A0S2K3E7_9GAMM</name>
<dbReference type="STRING" id="161398.PP2015_2367"/>
<dbReference type="OrthoDB" id="9760084at2"/>
<protein>
    <submittedName>
        <fullName evidence="7">Major facilitator transporter</fullName>
    </submittedName>
</protein>
<gene>
    <name evidence="7" type="ORF">PP2015_2367</name>
</gene>
<dbReference type="InterPro" id="IPR036259">
    <property type="entry name" value="MFS_trans_sf"/>
</dbReference>
<comment type="subcellular location">
    <subcellularLocation>
        <location evidence="1">Cell inner membrane</location>
        <topology evidence="1">Multi-pass membrane protein</topology>
    </subcellularLocation>
</comment>
<dbReference type="SUPFAM" id="SSF103473">
    <property type="entry name" value="MFS general substrate transporter"/>
    <property type="match status" value="1"/>
</dbReference>